<comment type="subcellular location">
    <subcellularLocation>
        <location evidence="1">Nucleus</location>
        <location evidence="1">Nucleolus</location>
    </subcellularLocation>
</comment>
<proteinExistence type="predicted"/>
<evidence type="ECO:0000256" key="1">
    <source>
        <dbReference type="ARBA" id="ARBA00004604"/>
    </source>
</evidence>
<dbReference type="GO" id="GO:0006396">
    <property type="term" value="P:RNA processing"/>
    <property type="evidence" value="ECO:0007669"/>
    <property type="project" value="TreeGrafter"/>
</dbReference>
<evidence type="ECO:0000259" key="4">
    <source>
        <dbReference type="Pfam" id="PF08698"/>
    </source>
</evidence>
<keyword evidence="2" id="KW-0539">Nucleus</keyword>
<dbReference type="GO" id="GO:0003723">
    <property type="term" value="F:RNA binding"/>
    <property type="evidence" value="ECO:0007669"/>
    <property type="project" value="TreeGrafter"/>
</dbReference>
<protein>
    <recommendedName>
        <fullName evidence="4">Fcf2 pre-rRNA processing C-terminal domain-containing protein</fullName>
    </recommendedName>
</protein>
<reference evidence="5" key="1">
    <citation type="submission" date="2016-03" db="EMBL/GenBank/DDBJ databases">
        <title>Mechanisms controlling the formation of the plant cell surface in tip-growing cells are functionally conserved among land plants.</title>
        <authorList>
            <person name="Honkanen S."/>
            <person name="Jones V.A."/>
            <person name="Morieri G."/>
            <person name="Champion C."/>
            <person name="Hetherington A.J."/>
            <person name="Kelly S."/>
            <person name="Saint-Marcoux D."/>
            <person name="Proust H."/>
            <person name="Prescott H."/>
            <person name="Dolan L."/>
        </authorList>
    </citation>
    <scope>NUCLEOTIDE SEQUENCE [LARGE SCALE GENOMIC DNA]</scope>
    <source>
        <tissue evidence="5">Whole gametophyte</tissue>
    </source>
</reference>
<feature type="domain" description="Fcf2 pre-rRNA processing C-terminal" evidence="4">
    <location>
        <begin position="65"/>
        <end position="158"/>
    </location>
</feature>
<gene>
    <name evidence="5" type="ORF">AXG93_4027s1130</name>
</gene>
<evidence type="ECO:0000256" key="2">
    <source>
        <dbReference type="ARBA" id="ARBA00023242"/>
    </source>
</evidence>
<accession>A0A176W701</accession>
<dbReference type="InterPro" id="IPR039883">
    <property type="entry name" value="Fcf2/DNTTIP2"/>
</dbReference>
<dbReference type="PANTHER" id="PTHR21686:SF12">
    <property type="entry name" value="DEOXYNUCLEOTIDYLTRANSFERASE TERMINAL-INTERACTING PROTEIN 2"/>
    <property type="match status" value="1"/>
</dbReference>
<dbReference type="PANTHER" id="PTHR21686">
    <property type="entry name" value="DEOXYNUCLEOTIDYLTRANSFERASE TERMINAL-INTERACTING PROTEIN 2"/>
    <property type="match status" value="1"/>
</dbReference>
<name>A0A176W701_MARPO</name>
<sequence>MATKNISWAPDTGLPLPGKKLKAAASSSSQQPPSLWSKDKELQDGLYVPPADLKKQHTLRKKTVKDTAGAKWFDMPAVSLTPEMKREIQLLKMRNVLDPKRHYKANDSKEIPKYFQIGTVVEGAADFYSGRLTKKERKMSFADELLTDSSLKAYTKRKYSEIQEKHQDGGKKFWKKKVEKRKPSSQQGLSDVPYLSNISQETFQELYASDEYQKFVIPDEQKFVDKSKAQIFFQHEEVHWDNTNTNCTSS</sequence>
<comment type="caution">
    <text evidence="5">The sequence shown here is derived from an EMBL/GenBank/DDBJ whole genome shotgun (WGS) entry which is preliminary data.</text>
</comment>
<dbReference type="GO" id="GO:0005730">
    <property type="term" value="C:nucleolus"/>
    <property type="evidence" value="ECO:0007669"/>
    <property type="project" value="UniProtKB-SubCell"/>
</dbReference>
<keyword evidence="6" id="KW-1185">Reference proteome</keyword>
<feature type="compositionally biased region" description="Low complexity" evidence="3">
    <location>
        <begin position="13"/>
        <end position="36"/>
    </location>
</feature>
<feature type="region of interest" description="Disordered" evidence="3">
    <location>
        <begin position="167"/>
        <end position="191"/>
    </location>
</feature>
<evidence type="ECO:0000313" key="5">
    <source>
        <dbReference type="EMBL" id="OAE28391.1"/>
    </source>
</evidence>
<feature type="region of interest" description="Disordered" evidence="3">
    <location>
        <begin position="1"/>
        <end position="41"/>
    </location>
</feature>
<dbReference type="Proteomes" id="UP000077202">
    <property type="component" value="Unassembled WGS sequence"/>
</dbReference>
<dbReference type="EMBL" id="LVLJ01001740">
    <property type="protein sequence ID" value="OAE28391.1"/>
    <property type="molecule type" value="Genomic_DNA"/>
</dbReference>
<organism evidence="5 6">
    <name type="scientific">Marchantia polymorpha subsp. ruderalis</name>
    <dbReference type="NCBI Taxonomy" id="1480154"/>
    <lineage>
        <taxon>Eukaryota</taxon>
        <taxon>Viridiplantae</taxon>
        <taxon>Streptophyta</taxon>
        <taxon>Embryophyta</taxon>
        <taxon>Marchantiophyta</taxon>
        <taxon>Marchantiopsida</taxon>
        <taxon>Marchantiidae</taxon>
        <taxon>Marchantiales</taxon>
        <taxon>Marchantiaceae</taxon>
        <taxon>Marchantia</taxon>
    </lineage>
</organism>
<dbReference type="AlphaFoldDB" id="A0A176W701"/>
<dbReference type="Pfam" id="PF08698">
    <property type="entry name" value="Fcf2"/>
    <property type="match status" value="1"/>
</dbReference>
<evidence type="ECO:0000313" key="6">
    <source>
        <dbReference type="Proteomes" id="UP000077202"/>
    </source>
</evidence>
<evidence type="ECO:0000256" key="3">
    <source>
        <dbReference type="SAM" id="MobiDB-lite"/>
    </source>
</evidence>
<dbReference type="InterPro" id="IPR014810">
    <property type="entry name" value="Fcf2_C"/>
</dbReference>